<dbReference type="InterPro" id="IPR004511">
    <property type="entry name" value="PAPS/APS_Rdtase"/>
</dbReference>
<comment type="cofactor">
    <cofactor evidence="4">
        <name>[4Fe-4S] cluster</name>
        <dbReference type="ChEBI" id="CHEBI:49883"/>
    </cofactor>
    <text evidence="4">Binds 1 [4Fe-4S] cluster per subunit.</text>
</comment>
<keyword evidence="4" id="KW-0411">Iron-sulfur</keyword>
<dbReference type="GO" id="GO:0043866">
    <property type="term" value="F:adenylyl-sulfate reductase (thioredoxin) activity"/>
    <property type="evidence" value="ECO:0007669"/>
    <property type="project" value="UniProtKB-EC"/>
</dbReference>
<dbReference type="STRING" id="1123501.Wenmar_01942"/>
<feature type="binding site" evidence="4">
    <location>
        <position position="121"/>
    </location>
    <ligand>
        <name>[4Fe-4S] cluster</name>
        <dbReference type="ChEBI" id="CHEBI:49883"/>
    </ligand>
</feature>
<feature type="binding site" evidence="4">
    <location>
        <position position="120"/>
    </location>
    <ligand>
        <name>[4Fe-4S] cluster</name>
        <dbReference type="ChEBI" id="CHEBI:49883"/>
    </ligand>
</feature>
<dbReference type="GO" id="GO:0004604">
    <property type="term" value="F:phosphoadenylyl-sulfate reductase (thioredoxin) activity"/>
    <property type="evidence" value="ECO:0007669"/>
    <property type="project" value="UniProtKB-UniRule"/>
</dbReference>
<comment type="similarity">
    <text evidence="1 4">Belongs to the PAPS reductase family. CysH subfamily.</text>
</comment>
<evidence type="ECO:0000256" key="2">
    <source>
        <dbReference type="ARBA" id="ARBA00023002"/>
    </source>
</evidence>
<dbReference type="EC" id="1.8.4.10" evidence="4"/>
<dbReference type="NCBIfam" id="TIGR00434">
    <property type="entry name" value="cysH"/>
    <property type="match status" value="1"/>
</dbReference>
<keyword evidence="4" id="KW-0479">Metal-binding</keyword>
<dbReference type="PANTHER" id="PTHR46509">
    <property type="entry name" value="PHOSPHOADENOSINE PHOSPHOSULFATE REDUCTASE"/>
    <property type="match status" value="1"/>
</dbReference>
<dbReference type="AlphaFoldDB" id="A0A0D0QF11"/>
<dbReference type="InterPro" id="IPR002500">
    <property type="entry name" value="PAPS_reduct_dom"/>
</dbReference>
<evidence type="ECO:0000259" key="5">
    <source>
        <dbReference type="Pfam" id="PF01507"/>
    </source>
</evidence>
<dbReference type="HAMAP" id="MF_00063">
    <property type="entry name" value="CysH"/>
    <property type="match status" value="1"/>
</dbReference>
<comment type="pathway">
    <text evidence="3 4">Sulfur metabolism; hydrogen sulfide biosynthesis; sulfite from sulfate.</text>
</comment>
<organism evidence="6 7">
    <name type="scientific">Wenxinia marina DSM 24838</name>
    <dbReference type="NCBI Taxonomy" id="1123501"/>
    <lineage>
        <taxon>Bacteria</taxon>
        <taxon>Pseudomonadati</taxon>
        <taxon>Pseudomonadota</taxon>
        <taxon>Alphaproteobacteria</taxon>
        <taxon>Rhodobacterales</taxon>
        <taxon>Roseobacteraceae</taxon>
        <taxon>Wenxinia</taxon>
    </lineage>
</organism>
<keyword evidence="4" id="KW-0408">Iron</keyword>
<evidence type="ECO:0000256" key="1">
    <source>
        <dbReference type="ARBA" id="ARBA00009732"/>
    </source>
</evidence>
<dbReference type="Pfam" id="PF01507">
    <property type="entry name" value="PAPS_reduct"/>
    <property type="match status" value="1"/>
</dbReference>
<keyword evidence="7" id="KW-1185">Reference proteome</keyword>
<dbReference type="PANTHER" id="PTHR46509:SF1">
    <property type="entry name" value="PHOSPHOADENOSINE PHOSPHOSULFATE REDUCTASE"/>
    <property type="match status" value="1"/>
</dbReference>
<dbReference type="SUPFAM" id="SSF52402">
    <property type="entry name" value="Adenine nucleotide alpha hydrolases-like"/>
    <property type="match status" value="1"/>
</dbReference>
<comment type="caution">
    <text evidence="6">The sequence shown here is derived from an EMBL/GenBank/DDBJ whole genome shotgun (WGS) entry which is preliminary data.</text>
</comment>
<dbReference type="eggNOG" id="COG3749">
    <property type="taxonomic scope" value="Bacteria"/>
</dbReference>
<evidence type="ECO:0000313" key="6">
    <source>
        <dbReference type="EMBL" id="KIQ69578.1"/>
    </source>
</evidence>
<keyword evidence="2 4" id="KW-0560">Oxidoreductase</keyword>
<feature type="binding site" evidence="4">
    <location>
        <position position="202"/>
    </location>
    <ligand>
        <name>[4Fe-4S] cluster</name>
        <dbReference type="ChEBI" id="CHEBI:49883"/>
    </ligand>
</feature>
<dbReference type="GO" id="GO:0070814">
    <property type="term" value="P:hydrogen sulfide biosynthetic process"/>
    <property type="evidence" value="ECO:0007669"/>
    <property type="project" value="UniProtKB-UniRule"/>
</dbReference>
<dbReference type="InterPro" id="IPR008318">
    <property type="entry name" value="UCP030820"/>
</dbReference>
<comment type="catalytic activity">
    <reaction evidence="4">
        <text>[thioredoxin]-disulfide + sulfite + AMP + 2 H(+) = adenosine 5'-phosphosulfate + [thioredoxin]-dithiol</text>
        <dbReference type="Rhea" id="RHEA:21976"/>
        <dbReference type="Rhea" id="RHEA-COMP:10698"/>
        <dbReference type="Rhea" id="RHEA-COMP:10700"/>
        <dbReference type="ChEBI" id="CHEBI:15378"/>
        <dbReference type="ChEBI" id="CHEBI:17359"/>
        <dbReference type="ChEBI" id="CHEBI:29950"/>
        <dbReference type="ChEBI" id="CHEBI:50058"/>
        <dbReference type="ChEBI" id="CHEBI:58243"/>
        <dbReference type="ChEBI" id="CHEBI:456215"/>
        <dbReference type="EC" id="1.8.4.10"/>
    </reaction>
</comment>
<dbReference type="OrthoDB" id="9794018at2"/>
<dbReference type="InterPro" id="IPR014729">
    <property type="entry name" value="Rossmann-like_a/b/a_fold"/>
</dbReference>
<dbReference type="Proteomes" id="UP000035100">
    <property type="component" value="Unassembled WGS sequence"/>
</dbReference>
<feature type="binding site" evidence="4">
    <location>
        <position position="205"/>
    </location>
    <ligand>
        <name>[4Fe-4S] cluster</name>
        <dbReference type="ChEBI" id="CHEBI:49883"/>
    </ligand>
</feature>
<comment type="subcellular location">
    <subcellularLocation>
        <location evidence="4">Cytoplasm</location>
    </subcellularLocation>
</comment>
<dbReference type="GO" id="GO:0046872">
    <property type="term" value="F:metal ion binding"/>
    <property type="evidence" value="ECO:0007669"/>
    <property type="project" value="UniProtKB-KW"/>
</dbReference>
<evidence type="ECO:0000256" key="3">
    <source>
        <dbReference type="ARBA" id="ARBA00024327"/>
    </source>
</evidence>
<dbReference type="Gene3D" id="3.40.50.620">
    <property type="entry name" value="HUPs"/>
    <property type="match status" value="1"/>
</dbReference>
<name>A0A0D0QF11_9RHOB</name>
<reference evidence="6 7" key="1">
    <citation type="submission" date="2013-01" db="EMBL/GenBank/DDBJ databases">
        <authorList>
            <person name="Fiebig A."/>
            <person name="Goeker M."/>
            <person name="Klenk H.-P.P."/>
        </authorList>
    </citation>
    <scope>NUCLEOTIDE SEQUENCE [LARGE SCALE GENOMIC DNA]</scope>
    <source>
        <strain evidence="6 7">DSM 24838</strain>
    </source>
</reference>
<comment type="function">
    <text evidence="4">Catalyzes the formation of sulfite from adenosine 5'-phosphosulfate (APS) using thioredoxin as an electron donor.</text>
</comment>
<accession>A0A0D0QF11</accession>
<dbReference type="eggNOG" id="COG0175">
    <property type="taxonomic scope" value="Bacteria"/>
</dbReference>
<evidence type="ECO:0000256" key="4">
    <source>
        <dbReference type="HAMAP-Rule" id="MF_00063"/>
    </source>
</evidence>
<dbReference type="EMBL" id="AONG01000009">
    <property type="protein sequence ID" value="KIQ69578.1"/>
    <property type="molecule type" value="Genomic_DNA"/>
</dbReference>
<dbReference type="GO" id="GO:0019379">
    <property type="term" value="P:sulfate assimilation, phosphoadenylyl sulfate reduction by phosphoadenylyl-sulfate reductase (thioredoxin)"/>
    <property type="evidence" value="ECO:0007669"/>
    <property type="project" value="UniProtKB-UniRule"/>
</dbReference>
<proteinExistence type="inferred from homology"/>
<dbReference type="Pfam" id="PF06073">
    <property type="entry name" value="DUF934"/>
    <property type="match status" value="1"/>
</dbReference>
<feature type="active site" description="Nucleophile; cysteine thiosulfonate intermediate" evidence="4">
    <location>
        <position position="228"/>
    </location>
</feature>
<protein>
    <recommendedName>
        <fullName evidence="4">Adenosine 5'-phosphosulfate reductase</fullName>
        <shortName evidence="4">APS reductase</shortName>
        <ecNumber evidence="4">1.8.4.10</ecNumber>
    </recommendedName>
    <alternativeName>
        <fullName evidence="4">5'-adenylylsulfate reductase</fullName>
    </alternativeName>
    <alternativeName>
        <fullName evidence="4">Thioredoxin-dependent 5'-adenylylsulfate reductase</fullName>
    </alternativeName>
</protein>
<dbReference type="NCBIfam" id="NF002537">
    <property type="entry name" value="PRK02090.1"/>
    <property type="match status" value="1"/>
</dbReference>
<dbReference type="PATRIC" id="fig|1123501.6.peg.2037"/>
<gene>
    <name evidence="4" type="primary">cysH</name>
    <name evidence="6" type="ORF">Wenmar_01942</name>
</gene>
<feature type="domain" description="Phosphoadenosine phosphosulphate reductase" evidence="5">
    <location>
        <begin position="40"/>
        <end position="207"/>
    </location>
</feature>
<dbReference type="GO" id="GO:0051539">
    <property type="term" value="F:4 iron, 4 sulfur cluster binding"/>
    <property type="evidence" value="ECO:0007669"/>
    <property type="project" value="UniProtKB-UniRule"/>
</dbReference>
<evidence type="ECO:0000313" key="7">
    <source>
        <dbReference type="Proteomes" id="UP000035100"/>
    </source>
</evidence>
<sequence>MPLDTLPAVRAAALNGRYRHHGATAVLEHALRDPDVGRTALVSSFGAESVVLLHLVSIIDRTTPVLFIDTEMLFAETLVYQQEVAERLHLQDVRVIRADPARKAAIDPDDTLHLRDTDACCDLRKTVPLQTALEDFDSWITGRKRYQGGKRSDLDFFEAEGDLRIKVNPLVHWTTQDLQDYIAENRLPRHPLVAQGYPSIGCAPCTSRVADGEDARAGRWRGTEKDECGIHFVNGKLVRGPLPAAVEMAATDTAPETARDETNGAPAAPETTETVMNVIVTDDGFGPDDWTGGFAAPAEATTQEVGIDLPPDTAPDALETVLDAPLVRIDFPSFSDGRGFTLARLLRLRGYRGRLRAKGHLIADQYAMARRAGFDEVEIDGELAARQPEDQWRARADWQAHDYQSRLRARIPA</sequence>
<keyword evidence="4" id="KW-0963">Cytoplasm</keyword>
<dbReference type="GO" id="GO:0005737">
    <property type="term" value="C:cytoplasm"/>
    <property type="evidence" value="ECO:0007669"/>
    <property type="project" value="UniProtKB-SubCell"/>
</dbReference>